<comment type="subcellular location">
    <subcellularLocation>
        <location evidence="1">Cell envelope</location>
    </subcellularLocation>
</comment>
<dbReference type="OrthoDB" id="5141338at2"/>
<dbReference type="Pfam" id="PF25917">
    <property type="entry name" value="BSH_RND"/>
    <property type="match status" value="1"/>
</dbReference>
<dbReference type="Gene3D" id="2.40.420.20">
    <property type="match status" value="1"/>
</dbReference>
<sequence length="369" mass="36306">MGRTRRRLLVLAGVVIVAAGGAATWWLLRPAEAASQPVVAEATVGTQRQTVAASGTVEPAEQADLSFTVSGEVTAVLVKEGDQVTVGQTLATVDDTLLQAQLTAAQAALDAAEDKASSADDASADASVVSAESDLAAAQDAVDNAALKSTINGTVVTVGLKVGDRVSTGASGSGSDTAQFTVASTKQFVVDAKVGSEDVAKVKQGMAVEVTVTGGSEPVDGTVSTVGLVAGADDSGVATFPVTVAVTGGRDDIYAGSSADVAIVVEERQNVLTVPAMALHTSGGRTYVNRMVDGKATRTDVRTGDSFGAQTEIVSGLKEGDEVEVAVVVPSGGGSGGNGQTGGVFPGGGGFGPGGGVRPGGGGFQGGGR</sequence>
<dbReference type="InterPro" id="IPR006311">
    <property type="entry name" value="TAT_signal"/>
</dbReference>
<dbReference type="InterPro" id="IPR058637">
    <property type="entry name" value="YknX-like_C"/>
</dbReference>
<feature type="domain" description="Multidrug resistance protein MdtA-like barrel-sandwich hybrid" evidence="3">
    <location>
        <begin position="62"/>
        <end position="170"/>
    </location>
</feature>
<keyword evidence="6" id="KW-1185">Reference proteome</keyword>
<dbReference type="PANTHER" id="PTHR32347">
    <property type="entry name" value="EFFLUX SYSTEM COMPONENT YKNX-RELATED"/>
    <property type="match status" value="1"/>
</dbReference>
<dbReference type="RefSeq" id="WP_133907850.1">
    <property type="nucleotide sequence ID" value="NZ_SOCP01000020.1"/>
</dbReference>
<dbReference type="GO" id="GO:0030313">
    <property type="term" value="C:cell envelope"/>
    <property type="evidence" value="ECO:0007669"/>
    <property type="project" value="UniProtKB-SubCell"/>
</dbReference>
<keyword evidence="2" id="KW-0175">Coiled coil</keyword>
<accession>A0A4R7UZC4</accession>
<dbReference type="Gene3D" id="2.40.50.100">
    <property type="match status" value="1"/>
</dbReference>
<dbReference type="PANTHER" id="PTHR32347:SF14">
    <property type="entry name" value="EFFLUX SYSTEM COMPONENT YKNX-RELATED"/>
    <property type="match status" value="1"/>
</dbReference>
<organism evidence="5 6">
    <name type="scientific">Actinophytocola oryzae</name>
    <dbReference type="NCBI Taxonomy" id="502181"/>
    <lineage>
        <taxon>Bacteria</taxon>
        <taxon>Bacillati</taxon>
        <taxon>Actinomycetota</taxon>
        <taxon>Actinomycetes</taxon>
        <taxon>Pseudonocardiales</taxon>
        <taxon>Pseudonocardiaceae</taxon>
    </lineage>
</organism>
<dbReference type="Gene3D" id="2.40.30.170">
    <property type="match status" value="1"/>
</dbReference>
<dbReference type="InterPro" id="IPR058625">
    <property type="entry name" value="MdtA-like_BSH"/>
</dbReference>
<name>A0A4R7UZC4_9PSEU</name>
<reference evidence="5 6" key="1">
    <citation type="submission" date="2019-03" db="EMBL/GenBank/DDBJ databases">
        <title>Genomic Encyclopedia of Archaeal and Bacterial Type Strains, Phase II (KMG-II): from individual species to whole genera.</title>
        <authorList>
            <person name="Goeker M."/>
        </authorList>
    </citation>
    <scope>NUCLEOTIDE SEQUENCE [LARGE SCALE GENOMIC DNA]</scope>
    <source>
        <strain evidence="5 6">DSM 45499</strain>
    </source>
</reference>
<evidence type="ECO:0000259" key="3">
    <source>
        <dbReference type="Pfam" id="PF25917"/>
    </source>
</evidence>
<evidence type="ECO:0000256" key="1">
    <source>
        <dbReference type="ARBA" id="ARBA00004196"/>
    </source>
</evidence>
<evidence type="ECO:0000313" key="5">
    <source>
        <dbReference type="EMBL" id="TDV41502.1"/>
    </source>
</evidence>
<evidence type="ECO:0000313" key="6">
    <source>
        <dbReference type="Proteomes" id="UP000294927"/>
    </source>
</evidence>
<protein>
    <submittedName>
        <fullName evidence="5">Multidrug efflux pump subunit AcrA (Membrane-fusion protein)</fullName>
    </submittedName>
</protein>
<dbReference type="PROSITE" id="PS51318">
    <property type="entry name" value="TAT"/>
    <property type="match status" value="1"/>
</dbReference>
<comment type="caution">
    <text evidence="5">The sequence shown here is derived from an EMBL/GenBank/DDBJ whole genome shotgun (WGS) entry which is preliminary data.</text>
</comment>
<dbReference type="InterPro" id="IPR050465">
    <property type="entry name" value="UPF0194_transport"/>
</dbReference>
<gene>
    <name evidence="5" type="ORF">CLV71_120192</name>
</gene>
<evidence type="ECO:0000256" key="2">
    <source>
        <dbReference type="ARBA" id="ARBA00023054"/>
    </source>
</evidence>
<feature type="domain" description="YknX-like C-terminal permuted SH3-like" evidence="4">
    <location>
        <begin position="271"/>
        <end position="323"/>
    </location>
</feature>
<proteinExistence type="predicted"/>
<dbReference type="EMBL" id="SOCP01000020">
    <property type="protein sequence ID" value="TDV41502.1"/>
    <property type="molecule type" value="Genomic_DNA"/>
</dbReference>
<dbReference type="Pfam" id="PF25989">
    <property type="entry name" value="YknX_C"/>
    <property type="match status" value="1"/>
</dbReference>
<dbReference type="Proteomes" id="UP000294927">
    <property type="component" value="Unassembled WGS sequence"/>
</dbReference>
<evidence type="ECO:0000259" key="4">
    <source>
        <dbReference type="Pfam" id="PF25989"/>
    </source>
</evidence>
<dbReference type="AlphaFoldDB" id="A0A4R7UZC4"/>
<dbReference type="SUPFAM" id="SSF111369">
    <property type="entry name" value="HlyD-like secretion proteins"/>
    <property type="match status" value="1"/>
</dbReference>